<keyword evidence="3" id="KW-1185">Reference proteome</keyword>
<dbReference type="PROSITE" id="PS51257">
    <property type="entry name" value="PROKAR_LIPOPROTEIN"/>
    <property type="match status" value="1"/>
</dbReference>
<comment type="caution">
    <text evidence="2">The sequence shown here is derived from an EMBL/GenBank/DDBJ whole genome shotgun (WGS) entry which is preliminary data.</text>
</comment>
<reference evidence="2 3" key="1">
    <citation type="submission" date="2015-05" db="EMBL/GenBank/DDBJ databases">
        <title>Photobacterium galathea sp. nov.</title>
        <authorList>
            <person name="Machado H."/>
            <person name="Gram L."/>
        </authorList>
    </citation>
    <scope>NUCLEOTIDE SEQUENCE [LARGE SCALE GENOMIC DNA]</scope>
    <source>
        <strain evidence="2 3">CGMCC 1.12159</strain>
    </source>
</reference>
<organism evidence="2 3">
    <name type="scientific">Photobacterium aquae</name>
    <dbReference type="NCBI Taxonomy" id="1195763"/>
    <lineage>
        <taxon>Bacteria</taxon>
        <taxon>Pseudomonadati</taxon>
        <taxon>Pseudomonadota</taxon>
        <taxon>Gammaproteobacteria</taxon>
        <taxon>Vibrionales</taxon>
        <taxon>Vibrionaceae</taxon>
        <taxon>Photobacterium</taxon>
    </lineage>
</organism>
<accession>A0A0J1GV39</accession>
<name>A0A0J1GV39_9GAMM</name>
<feature type="chain" id="PRO_5005252130" description="Lipoprotein" evidence="1">
    <location>
        <begin position="20"/>
        <end position="323"/>
    </location>
</feature>
<evidence type="ECO:0008006" key="4">
    <source>
        <dbReference type="Google" id="ProtNLM"/>
    </source>
</evidence>
<evidence type="ECO:0000313" key="3">
    <source>
        <dbReference type="Proteomes" id="UP000036097"/>
    </source>
</evidence>
<keyword evidence="1" id="KW-0732">Signal</keyword>
<dbReference type="PATRIC" id="fig|1195763.3.peg.4034"/>
<evidence type="ECO:0000313" key="2">
    <source>
        <dbReference type="EMBL" id="KLV03501.1"/>
    </source>
</evidence>
<proteinExistence type="predicted"/>
<evidence type="ECO:0000256" key="1">
    <source>
        <dbReference type="SAM" id="SignalP"/>
    </source>
</evidence>
<dbReference type="Proteomes" id="UP000036097">
    <property type="component" value="Unassembled WGS sequence"/>
</dbReference>
<dbReference type="STRING" id="1195763.ABT56_18880"/>
<feature type="signal peptide" evidence="1">
    <location>
        <begin position="1"/>
        <end position="19"/>
    </location>
</feature>
<protein>
    <recommendedName>
        <fullName evidence="4">Lipoprotein</fullName>
    </recommendedName>
</protein>
<gene>
    <name evidence="2" type="ORF">ABT56_18880</name>
</gene>
<dbReference type="AlphaFoldDB" id="A0A0J1GV39"/>
<dbReference type="RefSeq" id="WP_047880464.1">
    <property type="nucleotide sequence ID" value="NZ_LDOT01000032.1"/>
</dbReference>
<sequence>MKKMLFFVCLSSLMIGCSANHNGGIDRTEKLNPAYSEAYNIANQTFLTRKTFANGSSPLRDIKKTDIEIDKIAEMTKSGMGSASFFSAGISLLAGDFTSAIIDSFGGIITNISASNHPSSVPQWIIVDNNNLTDKELFDKINLSIMRSLIKMNPAIKYDVRSFADRYGEVQSFIIGGGCKEPNFINDDFYWMGLMIDGAVGKNTCMTHIRYRRDKISKAIVAKTNLSDKITSNHGFDERSIFGMVSYSSVSHALQQPLSPELYDSFLKTVTAELGGSFYYYTPNFPREYDSYSDKNVKFATFILPKIYHNGFMLDFFDPLKND</sequence>
<dbReference type="OrthoDB" id="5906764at2"/>
<dbReference type="EMBL" id="LDOT01000032">
    <property type="protein sequence ID" value="KLV03501.1"/>
    <property type="molecule type" value="Genomic_DNA"/>
</dbReference>